<feature type="region of interest" description="Disordered" evidence="1">
    <location>
        <begin position="1"/>
        <end position="54"/>
    </location>
</feature>
<name>A0ABS1BB08_9MICO</name>
<dbReference type="EMBL" id="JAEDAJ010000003">
    <property type="protein sequence ID" value="MBK0331347.1"/>
    <property type="molecule type" value="Genomic_DNA"/>
</dbReference>
<feature type="transmembrane region" description="Helical" evidence="2">
    <location>
        <begin position="109"/>
        <end position="133"/>
    </location>
</feature>
<evidence type="ECO:0000313" key="3">
    <source>
        <dbReference type="EMBL" id="MBK0331347.1"/>
    </source>
</evidence>
<keyword evidence="2" id="KW-0812">Transmembrane</keyword>
<protein>
    <submittedName>
        <fullName evidence="3">Uncharacterized protein</fullName>
    </submittedName>
</protein>
<dbReference type="RefSeq" id="WP_200501968.1">
    <property type="nucleotide sequence ID" value="NZ_JAEDAJ010000003.1"/>
</dbReference>
<feature type="transmembrane region" description="Helical" evidence="2">
    <location>
        <begin position="69"/>
        <end position="89"/>
    </location>
</feature>
<gene>
    <name evidence="3" type="ORF">I8D64_08020</name>
</gene>
<dbReference type="Proteomes" id="UP000612352">
    <property type="component" value="Unassembled WGS sequence"/>
</dbReference>
<sequence>MTQISHTAPAGTGSHAQTAAPQAAPQTADAAGSASSTGSTGSTGTAGSVDRAESVSAVKAEPISVLDKVGMGILGLLTLSGLWMMLAPFLTDTQKRGADWSVGTTNDFFVGLVLAVVALAALVAVLAGGLSAVARRARARAARTEA</sequence>
<accession>A0ABS1BB08</accession>
<reference evidence="3 4" key="1">
    <citation type="submission" date="2020-12" db="EMBL/GenBank/DDBJ databases">
        <title>Brachybacterium sp. MASK1Z-5, whole genome shotgun sequence.</title>
        <authorList>
            <person name="Tuo L."/>
        </authorList>
    </citation>
    <scope>NUCLEOTIDE SEQUENCE [LARGE SCALE GENOMIC DNA]</scope>
    <source>
        <strain evidence="3 4">MASK1Z-5</strain>
    </source>
</reference>
<keyword evidence="2" id="KW-0472">Membrane</keyword>
<keyword evidence="2" id="KW-1133">Transmembrane helix</keyword>
<evidence type="ECO:0000313" key="4">
    <source>
        <dbReference type="Proteomes" id="UP000612352"/>
    </source>
</evidence>
<proteinExistence type="predicted"/>
<evidence type="ECO:0000256" key="1">
    <source>
        <dbReference type="SAM" id="MobiDB-lite"/>
    </source>
</evidence>
<organism evidence="3 4">
    <name type="scientific">Brachybacterium halotolerans</name>
    <dbReference type="NCBI Taxonomy" id="2795215"/>
    <lineage>
        <taxon>Bacteria</taxon>
        <taxon>Bacillati</taxon>
        <taxon>Actinomycetota</taxon>
        <taxon>Actinomycetes</taxon>
        <taxon>Micrococcales</taxon>
        <taxon>Dermabacteraceae</taxon>
        <taxon>Brachybacterium</taxon>
    </lineage>
</organism>
<comment type="caution">
    <text evidence="3">The sequence shown here is derived from an EMBL/GenBank/DDBJ whole genome shotgun (WGS) entry which is preliminary data.</text>
</comment>
<feature type="compositionally biased region" description="Low complexity" evidence="1">
    <location>
        <begin position="16"/>
        <end position="48"/>
    </location>
</feature>
<keyword evidence="4" id="KW-1185">Reference proteome</keyword>
<evidence type="ECO:0000256" key="2">
    <source>
        <dbReference type="SAM" id="Phobius"/>
    </source>
</evidence>